<gene>
    <name evidence="1" type="ORF">A5892_11740</name>
</gene>
<accession>A0A172YGH3</accession>
<sequence length="117" mass="13165">MLLPSLVALLVLAYLFAGLLHASAWTFAGRVQRAALWEFCTVVLCWPAYRLQHSVSLRAHQYTCEYVRHSGDPRKVYSIATIARSLPEARGKSILLLRQRYGDDFGLIGVVRSCVTQ</sequence>
<reference evidence="1 2" key="1">
    <citation type="submission" date="2016-04" db="EMBL/GenBank/DDBJ databases">
        <title>Complete Genome Sequence of Halotalea alkalilenta IHB B 13600.</title>
        <authorList>
            <person name="Swarnkar M.K."/>
            <person name="Sharma A."/>
            <person name="Kaushal K."/>
            <person name="Soni R."/>
            <person name="Rana S."/>
            <person name="Singh A.K."/>
            <person name="Gulati A."/>
        </authorList>
    </citation>
    <scope>NUCLEOTIDE SEQUENCE [LARGE SCALE GENOMIC DNA]</scope>
    <source>
        <strain evidence="1 2">IHB B 13600</strain>
    </source>
</reference>
<protein>
    <submittedName>
        <fullName evidence="1">Uncharacterized protein</fullName>
    </submittedName>
</protein>
<proteinExistence type="predicted"/>
<dbReference type="Proteomes" id="UP000077875">
    <property type="component" value="Chromosome"/>
</dbReference>
<evidence type="ECO:0000313" key="2">
    <source>
        <dbReference type="Proteomes" id="UP000077875"/>
    </source>
</evidence>
<keyword evidence="2" id="KW-1185">Reference proteome</keyword>
<organism evidence="1 2">
    <name type="scientific">Halotalea alkalilenta</name>
    <dbReference type="NCBI Taxonomy" id="376489"/>
    <lineage>
        <taxon>Bacteria</taxon>
        <taxon>Pseudomonadati</taxon>
        <taxon>Pseudomonadota</taxon>
        <taxon>Gammaproteobacteria</taxon>
        <taxon>Oceanospirillales</taxon>
        <taxon>Halomonadaceae</taxon>
        <taxon>Halotalea</taxon>
    </lineage>
</organism>
<dbReference type="RefSeq" id="WP_064122961.1">
    <property type="nucleotide sequence ID" value="NZ_CP015243.1"/>
</dbReference>
<dbReference type="EMBL" id="CP015243">
    <property type="protein sequence ID" value="ANF58055.1"/>
    <property type="molecule type" value="Genomic_DNA"/>
</dbReference>
<evidence type="ECO:0000313" key="1">
    <source>
        <dbReference type="EMBL" id="ANF58055.1"/>
    </source>
</evidence>
<dbReference type="KEGG" id="haa:A5892_11740"/>
<dbReference type="AlphaFoldDB" id="A0A172YGH3"/>
<name>A0A172YGH3_9GAMM</name>